<proteinExistence type="predicted"/>
<keyword evidence="1 5" id="KW-0378">Hydrolase</keyword>
<dbReference type="PANTHER" id="PTHR48081">
    <property type="entry name" value="AB HYDROLASE SUPERFAMILY PROTEIN C4A8.06C"/>
    <property type="match status" value="1"/>
</dbReference>
<dbReference type="Gene3D" id="3.40.50.1820">
    <property type="entry name" value="alpha/beta hydrolase"/>
    <property type="match status" value="1"/>
</dbReference>
<dbReference type="RefSeq" id="WP_171244919.1">
    <property type="nucleotide sequence ID" value="NZ_JABEPQ010000005.1"/>
</dbReference>
<comment type="caution">
    <text evidence="5">The sequence shown here is derived from an EMBL/GenBank/DDBJ whole genome shotgun (WGS) entry which is preliminary data.</text>
</comment>
<name>A0A849HD04_9MICO</name>
<feature type="transmembrane region" description="Helical" evidence="3">
    <location>
        <begin position="43"/>
        <end position="61"/>
    </location>
</feature>
<dbReference type="SUPFAM" id="SSF53474">
    <property type="entry name" value="alpha/beta-Hydrolases"/>
    <property type="match status" value="1"/>
</dbReference>
<dbReference type="Proteomes" id="UP000588586">
    <property type="component" value="Unassembled WGS sequence"/>
</dbReference>
<dbReference type="Pfam" id="PF20434">
    <property type="entry name" value="BD-FAE"/>
    <property type="match status" value="1"/>
</dbReference>
<keyword evidence="6" id="KW-1185">Reference proteome</keyword>
<evidence type="ECO:0000256" key="3">
    <source>
        <dbReference type="SAM" id="Phobius"/>
    </source>
</evidence>
<evidence type="ECO:0000313" key="5">
    <source>
        <dbReference type="EMBL" id="NNM47780.1"/>
    </source>
</evidence>
<dbReference type="EMBL" id="JABEPQ010000005">
    <property type="protein sequence ID" value="NNM47780.1"/>
    <property type="molecule type" value="Genomic_DNA"/>
</dbReference>
<keyword evidence="3" id="KW-0812">Transmembrane</keyword>
<dbReference type="AlphaFoldDB" id="A0A849HD04"/>
<evidence type="ECO:0000313" key="6">
    <source>
        <dbReference type="Proteomes" id="UP000588586"/>
    </source>
</evidence>
<feature type="region of interest" description="Disordered" evidence="2">
    <location>
        <begin position="376"/>
        <end position="432"/>
    </location>
</feature>
<evidence type="ECO:0000259" key="4">
    <source>
        <dbReference type="Pfam" id="PF20434"/>
    </source>
</evidence>
<accession>A0A849HD04</accession>
<evidence type="ECO:0000256" key="2">
    <source>
        <dbReference type="SAM" id="MobiDB-lite"/>
    </source>
</evidence>
<gene>
    <name evidence="5" type="ORF">HJG52_17455</name>
</gene>
<dbReference type="InterPro" id="IPR050300">
    <property type="entry name" value="GDXG_lipolytic_enzyme"/>
</dbReference>
<organism evidence="5 6">
    <name type="scientific">Knoellia koreensis</name>
    <dbReference type="NCBI Taxonomy" id="2730921"/>
    <lineage>
        <taxon>Bacteria</taxon>
        <taxon>Bacillati</taxon>
        <taxon>Actinomycetota</taxon>
        <taxon>Actinomycetes</taxon>
        <taxon>Micrococcales</taxon>
        <taxon>Intrasporangiaceae</taxon>
        <taxon>Knoellia</taxon>
    </lineage>
</organism>
<keyword evidence="3" id="KW-1133">Transmembrane helix</keyword>
<dbReference type="GO" id="GO:0016787">
    <property type="term" value="F:hydrolase activity"/>
    <property type="evidence" value="ECO:0007669"/>
    <property type="project" value="UniProtKB-KW"/>
</dbReference>
<dbReference type="PANTHER" id="PTHR48081:SF33">
    <property type="entry name" value="KYNURENINE FORMAMIDASE"/>
    <property type="match status" value="1"/>
</dbReference>
<dbReference type="InterPro" id="IPR049492">
    <property type="entry name" value="BD-FAE-like_dom"/>
</dbReference>
<keyword evidence="3" id="KW-0472">Membrane</keyword>
<dbReference type="InterPro" id="IPR029058">
    <property type="entry name" value="AB_hydrolase_fold"/>
</dbReference>
<feature type="transmembrane region" description="Helical" evidence="3">
    <location>
        <begin position="68"/>
        <end position="88"/>
    </location>
</feature>
<feature type="domain" description="BD-FAE-like" evidence="4">
    <location>
        <begin position="151"/>
        <end position="280"/>
    </location>
</feature>
<reference evidence="5 6" key="1">
    <citation type="submission" date="2020-04" db="EMBL/GenBank/DDBJ databases">
        <title>Knoellia sp. isolate from air conditioner.</title>
        <authorList>
            <person name="Chea S."/>
            <person name="Kim D.-U."/>
        </authorList>
    </citation>
    <scope>NUCLEOTIDE SEQUENCE [LARGE SCALE GENOMIC DNA]</scope>
    <source>
        <strain evidence="5 6">DB2414S</strain>
    </source>
</reference>
<evidence type="ECO:0000256" key="1">
    <source>
        <dbReference type="ARBA" id="ARBA00022801"/>
    </source>
</evidence>
<sequence length="432" mass="46486">MTGRLVQTGFVTLCVLLAWRPPRPRRSAPWRLSYGLTFLVNEQPLWGLVWLLSVGLPVLTSATRWGPLWLTAAVLTAAATVGLAVLGLRARTARPTLALALQHELALPDAKQAHTPVQWLRVLVLPFVSYRPGVRRLRNLRYGPGGRGNLLDLYQDRRAPQAPTPLIVYIHGGAFRFGSKRLGGRPLLYHLARRGWTCASISYRPRTNYDGQLADVKKAIAWLRARAADLSIDTTTVVIVGSSAGAHLAATAALTASDPEYQRGFESADTSVDAMIGLYGYYGPAGGSGRTSSAAAAVSAAAPPMLLIHGAIDTLVLPAEARSFAQTARTTGNAPVVYAELPGTQHGFDLFNSVRLHAVLDAIDTFTTWVRDTQSDRTPWASGASSTISGSRPETAKVHGLHGRMRPRRSDPARAFSTQWPEGRGPGARLGG</sequence>
<protein>
    <submittedName>
        <fullName evidence="5">Alpha/beta hydrolase</fullName>
    </submittedName>
</protein>
<feature type="compositionally biased region" description="Polar residues" evidence="2">
    <location>
        <begin position="383"/>
        <end position="392"/>
    </location>
</feature>